<evidence type="ECO:0008006" key="4">
    <source>
        <dbReference type="Google" id="ProtNLM"/>
    </source>
</evidence>
<dbReference type="Proteomes" id="UP001479520">
    <property type="component" value="Chromosome"/>
</dbReference>
<reference evidence="2 3" key="1">
    <citation type="submission" date="2024-04" db="EMBL/GenBank/DDBJ databases">
        <title>Dissimilatory iodate-reducing microorganisms contribute to the enrichment of iodine in groundwater.</title>
        <authorList>
            <person name="Jiang Z."/>
        </authorList>
    </citation>
    <scope>NUCLEOTIDE SEQUENCE [LARGE SCALE GENOMIC DNA]</scope>
    <source>
        <strain evidence="2 3">NCP973</strain>
    </source>
</reference>
<evidence type="ECO:0000313" key="2">
    <source>
        <dbReference type="EMBL" id="WZJ22708.1"/>
    </source>
</evidence>
<organism evidence="2 3">
    <name type="scientific">Azonexus hydrophilus</name>
    <dbReference type="NCBI Taxonomy" id="418702"/>
    <lineage>
        <taxon>Bacteria</taxon>
        <taxon>Pseudomonadati</taxon>
        <taxon>Pseudomonadota</taxon>
        <taxon>Betaproteobacteria</taxon>
        <taxon>Rhodocyclales</taxon>
        <taxon>Azonexaceae</taxon>
        <taxon>Azonexus</taxon>
    </lineage>
</organism>
<sequence length="182" mass="20006">MRRLFALLAFFALPVAAAGEARVSVCHGYSCVAQAEIVYSAAQLDEIRRLLLAAADAPGERDALAEVVGRLYRWGGEQSAIASDRAGNFADGDGVGRMDCIDHSTSTTRLLHLLGERKWLRWHRVLEPQARYFLGLIANHWSAVIEASDGERYVVDSWFVNNGEPAVILPLDEWKKGAGPDV</sequence>
<dbReference type="EMBL" id="CP151406">
    <property type="protein sequence ID" value="WZJ22708.1"/>
    <property type="molecule type" value="Genomic_DNA"/>
</dbReference>
<proteinExistence type="predicted"/>
<dbReference type="RefSeq" id="WP_341744324.1">
    <property type="nucleotide sequence ID" value="NZ_CP151406.1"/>
</dbReference>
<evidence type="ECO:0000256" key="1">
    <source>
        <dbReference type="SAM" id="SignalP"/>
    </source>
</evidence>
<feature type="signal peptide" evidence="1">
    <location>
        <begin position="1"/>
        <end position="17"/>
    </location>
</feature>
<protein>
    <recommendedName>
        <fullName evidence="4">Transglutaminase-like domain-containing protein</fullName>
    </recommendedName>
</protein>
<keyword evidence="1" id="KW-0732">Signal</keyword>
<feature type="chain" id="PRO_5047393094" description="Transglutaminase-like domain-containing protein" evidence="1">
    <location>
        <begin position="18"/>
        <end position="182"/>
    </location>
</feature>
<gene>
    <name evidence="2" type="ORF">AADV58_06105</name>
</gene>
<evidence type="ECO:0000313" key="3">
    <source>
        <dbReference type="Proteomes" id="UP001479520"/>
    </source>
</evidence>
<accession>A0ABZ2XKK1</accession>
<name>A0ABZ2XKK1_9RHOO</name>
<keyword evidence="3" id="KW-1185">Reference proteome</keyword>